<evidence type="ECO:0000256" key="2">
    <source>
        <dbReference type="ARBA" id="ARBA00023015"/>
    </source>
</evidence>
<dbReference type="GO" id="GO:0003700">
    <property type="term" value="F:DNA-binding transcription factor activity"/>
    <property type="evidence" value="ECO:0007669"/>
    <property type="project" value="InterPro"/>
</dbReference>
<dbReference type="PANTHER" id="PTHR30346">
    <property type="entry name" value="TRANSCRIPTIONAL DUAL REGULATOR HCAR-RELATED"/>
    <property type="match status" value="1"/>
</dbReference>
<dbReference type="SUPFAM" id="SSF53850">
    <property type="entry name" value="Periplasmic binding protein-like II"/>
    <property type="match status" value="1"/>
</dbReference>
<accession>A0AAC9MX32</accession>
<evidence type="ECO:0000313" key="6">
    <source>
        <dbReference type="EMBL" id="AOS61905.1"/>
    </source>
</evidence>
<dbReference type="SUPFAM" id="SSF46785">
    <property type="entry name" value="Winged helix' DNA-binding domain"/>
    <property type="match status" value="1"/>
</dbReference>
<dbReference type="Proteomes" id="UP000095210">
    <property type="component" value="Chromosome"/>
</dbReference>
<evidence type="ECO:0000313" key="7">
    <source>
        <dbReference type="Proteomes" id="UP000095210"/>
    </source>
</evidence>
<evidence type="ECO:0000256" key="3">
    <source>
        <dbReference type="ARBA" id="ARBA00023125"/>
    </source>
</evidence>
<reference evidence="7" key="1">
    <citation type="submission" date="2016-03" db="EMBL/GenBank/DDBJ databases">
        <title>Complete genome sequence of the type strain Actinoalloteichus hymeniacidonis DSM 45092.</title>
        <authorList>
            <person name="Schaffert L."/>
            <person name="Albersmeier A."/>
            <person name="Winkler A."/>
            <person name="Kalinowski J."/>
            <person name="Zotchev S."/>
            <person name="Ruckert C."/>
        </authorList>
    </citation>
    <scope>NUCLEOTIDE SEQUENCE [LARGE SCALE GENOMIC DNA]</scope>
    <source>
        <strain evidence="7">HPA177(T) (DSM 45092(T))</strain>
    </source>
</reference>
<dbReference type="InterPro" id="IPR000847">
    <property type="entry name" value="LysR_HTH_N"/>
</dbReference>
<keyword evidence="2" id="KW-0805">Transcription regulation</keyword>
<dbReference type="GO" id="GO:0032993">
    <property type="term" value="C:protein-DNA complex"/>
    <property type="evidence" value="ECO:0007669"/>
    <property type="project" value="TreeGrafter"/>
</dbReference>
<protein>
    <submittedName>
        <fullName evidence="6">Transcriptional regulator</fullName>
    </submittedName>
</protein>
<gene>
    <name evidence="6" type="ORF">TL08_05390</name>
</gene>
<organism evidence="6 7">
    <name type="scientific">Actinoalloteichus hymeniacidonis</name>
    <dbReference type="NCBI Taxonomy" id="340345"/>
    <lineage>
        <taxon>Bacteria</taxon>
        <taxon>Bacillati</taxon>
        <taxon>Actinomycetota</taxon>
        <taxon>Actinomycetes</taxon>
        <taxon>Pseudonocardiales</taxon>
        <taxon>Pseudonocardiaceae</taxon>
        <taxon>Actinoalloteichus</taxon>
    </lineage>
</organism>
<comment type="similarity">
    <text evidence="1">Belongs to the LysR transcriptional regulatory family.</text>
</comment>
<dbReference type="Gene3D" id="3.40.190.10">
    <property type="entry name" value="Periplasmic binding protein-like II"/>
    <property type="match status" value="2"/>
</dbReference>
<dbReference type="GO" id="GO:0003677">
    <property type="term" value="F:DNA binding"/>
    <property type="evidence" value="ECO:0007669"/>
    <property type="project" value="UniProtKB-KW"/>
</dbReference>
<dbReference type="Pfam" id="PF03466">
    <property type="entry name" value="LysR_substrate"/>
    <property type="match status" value="1"/>
</dbReference>
<dbReference type="Pfam" id="PF00126">
    <property type="entry name" value="HTH_1"/>
    <property type="match status" value="1"/>
</dbReference>
<dbReference type="FunFam" id="1.10.10.10:FF:000001">
    <property type="entry name" value="LysR family transcriptional regulator"/>
    <property type="match status" value="1"/>
</dbReference>
<dbReference type="KEGG" id="ahm:TL08_05390"/>
<dbReference type="AlphaFoldDB" id="A0AAC9MX32"/>
<keyword evidence="7" id="KW-1185">Reference proteome</keyword>
<dbReference type="PROSITE" id="PS50931">
    <property type="entry name" value="HTH_LYSR"/>
    <property type="match status" value="1"/>
</dbReference>
<evidence type="ECO:0000259" key="5">
    <source>
        <dbReference type="PROSITE" id="PS50931"/>
    </source>
</evidence>
<dbReference type="InterPro" id="IPR036390">
    <property type="entry name" value="WH_DNA-bd_sf"/>
</dbReference>
<feature type="domain" description="HTH lysR-type" evidence="5">
    <location>
        <begin position="4"/>
        <end position="61"/>
    </location>
</feature>
<dbReference type="InterPro" id="IPR036388">
    <property type="entry name" value="WH-like_DNA-bd_sf"/>
</dbReference>
<dbReference type="InterPro" id="IPR005119">
    <property type="entry name" value="LysR_subst-bd"/>
</dbReference>
<dbReference type="Gene3D" id="1.10.10.10">
    <property type="entry name" value="Winged helix-like DNA-binding domain superfamily/Winged helix DNA-binding domain"/>
    <property type="match status" value="1"/>
</dbReference>
<proteinExistence type="inferred from homology"/>
<dbReference type="EMBL" id="CP014859">
    <property type="protein sequence ID" value="AOS61905.1"/>
    <property type="molecule type" value="Genomic_DNA"/>
</dbReference>
<sequence>MADWTLIGLRVVVEVARTGSFSAAAEKLGYTQSAVSRQVAVAEKIAETPLFERHARGVRPTAAGVALVRHANRVLDGIAAATQELAGMRDRLAGRLVVGGFPTAAAVLLPRAIARLTTVHPGLRVRLAEESTPAQLSALRRGRLEVAVLGTGDDLPDYDLTGLQLTELRNGRRVGVAVADAHPFAHRESVAPEELVDQAWVVGARVGEAPEFGAWPGIAEPIIAFAARHWSTRLGLVAAGLGIALVPGLAAQAMPQGVRWIPVHDHGAGLGRAAWAVTGPDPSPAAVAMVDALGEELRSWNRPG</sequence>
<evidence type="ECO:0000256" key="1">
    <source>
        <dbReference type="ARBA" id="ARBA00009437"/>
    </source>
</evidence>
<evidence type="ECO:0000256" key="4">
    <source>
        <dbReference type="ARBA" id="ARBA00023163"/>
    </source>
</evidence>
<dbReference type="PANTHER" id="PTHR30346:SF29">
    <property type="entry name" value="LYSR SUBSTRATE-BINDING"/>
    <property type="match status" value="1"/>
</dbReference>
<keyword evidence="4" id="KW-0804">Transcription</keyword>
<keyword evidence="3" id="KW-0238">DNA-binding</keyword>
<name>A0AAC9MX32_9PSEU</name>
<dbReference type="RefSeq" id="WP_069847034.1">
    <property type="nucleotide sequence ID" value="NZ_CP014859.1"/>
</dbReference>